<gene>
    <name evidence="3" type="ORF">H9701_06880</name>
</gene>
<dbReference type="InterPro" id="IPR043168">
    <property type="entry name" value="DegV_C"/>
</dbReference>
<dbReference type="PANTHER" id="PTHR33434:SF3">
    <property type="entry name" value="DEGV DOMAIN-CONTAINING PROTEIN YITS"/>
    <property type="match status" value="1"/>
</dbReference>
<sequence length="204" mass="22379">MSDFVIVTDSSADLPADLVRELGVEVLPLSFTIQGKTYRNYPDGREMAPGAFYQLLRSGGMATTSAVNVADYTAALEPLLQEGKDVLLLVFSSGLSATYQSSVIAVEELREKYPDRKLFTVDTLCASLGQGLLVWHAVEQNRKGASIEAVRDWVEENKLHLCHWFTVDDLHFLKRGGRISAATAVVGSMLSIKPVLHVDDEGHL</sequence>
<accession>A0A9D2P102</accession>
<dbReference type="InterPro" id="IPR003797">
    <property type="entry name" value="DegV"/>
</dbReference>
<dbReference type="InterPro" id="IPR050270">
    <property type="entry name" value="DegV_domain_contain"/>
</dbReference>
<evidence type="ECO:0000313" key="3">
    <source>
        <dbReference type="EMBL" id="HJC41261.1"/>
    </source>
</evidence>
<dbReference type="GO" id="GO:0008289">
    <property type="term" value="F:lipid binding"/>
    <property type="evidence" value="ECO:0007669"/>
    <property type="project" value="UniProtKB-KW"/>
</dbReference>
<organism evidence="3 4">
    <name type="scientific">Candidatus Intestinimonas pullistercoris</name>
    <dbReference type="NCBI Taxonomy" id="2838623"/>
    <lineage>
        <taxon>Bacteria</taxon>
        <taxon>Bacillati</taxon>
        <taxon>Bacillota</taxon>
        <taxon>Clostridia</taxon>
        <taxon>Eubacteriales</taxon>
        <taxon>Intestinimonas</taxon>
    </lineage>
</organism>
<dbReference type="Gene3D" id="3.30.1180.10">
    <property type="match status" value="1"/>
</dbReference>
<dbReference type="PROSITE" id="PS51482">
    <property type="entry name" value="DEGV"/>
    <property type="match status" value="1"/>
</dbReference>
<dbReference type="AlphaFoldDB" id="A0A9D2P102"/>
<name>A0A9D2P102_9FIRM</name>
<proteinExistence type="predicted"/>
<reference evidence="3" key="1">
    <citation type="journal article" date="2021" name="PeerJ">
        <title>Extensive microbial diversity within the chicken gut microbiome revealed by metagenomics and culture.</title>
        <authorList>
            <person name="Gilroy R."/>
            <person name="Ravi A."/>
            <person name="Getino M."/>
            <person name="Pursley I."/>
            <person name="Horton D.L."/>
            <person name="Alikhan N.F."/>
            <person name="Baker D."/>
            <person name="Gharbi K."/>
            <person name="Hall N."/>
            <person name="Watson M."/>
            <person name="Adriaenssens E.M."/>
            <person name="Foster-Nyarko E."/>
            <person name="Jarju S."/>
            <person name="Secka A."/>
            <person name="Antonio M."/>
            <person name="Oren A."/>
            <person name="Chaudhuri R.R."/>
            <person name="La Ragione R."/>
            <person name="Hildebrand F."/>
            <person name="Pallen M.J."/>
        </authorList>
    </citation>
    <scope>NUCLEOTIDE SEQUENCE</scope>
    <source>
        <strain evidence="3">CHK186-1790</strain>
    </source>
</reference>
<dbReference type="EMBL" id="DWWJ01000121">
    <property type="protein sequence ID" value="HJC41261.1"/>
    <property type="molecule type" value="Genomic_DNA"/>
</dbReference>
<dbReference type="SUPFAM" id="SSF82549">
    <property type="entry name" value="DAK1/DegV-like"/>
    <property type="match status" value="1"/>
</dbReference>
<evidence type="ECO:0000313" key="4">
    <source>
        <dbReference type="Proteomes" id="UP000823882"/>
    </source>
</evidence>
<evidence type="ECO:0000256" key="1">
    <source>
        <dbReference type="ARBA" id="ARBA00003238"/>
    </source>
</evidence>
<feature type="non-terminal residue" evidence="3">
    <location>
        <position position="204"/>
    </location>
</feature>
<keyword evidence="2" id="KW-0446">Lipid-binding</keyword>
<protein>
    <submittedName>
        <fullName evidence="3">DegV family protein</fullName>
    </submittedName>
</protein>
<dbReference type="Pfam" id="PF02645">
    <property type="entry name" value="DegV"/>
    <property type="match status" value="1"/>
</dbReference>
<dbReference type="Proteomes" id="UP000823882">
    <property type="component" value="Unassembled WGS sequence"/>
</dbReference>
<comment type="function">
    <text evidence="1">May bind long-chain fatty acids, such as palmitate, and may play a role in lipid transport or fatty acid metabolism.</text>
</comment>
<dbReference type="NCBIfam" id="TIGR00762">
    <property type="entry name" value="DegV"/>
    <property type="match status" value="1"/>
</dbReference>
<reference evidence="3" key="2">
    <citation type="submission" date="2021-04" db="EMBL/GenBank/DDBJ databases">
        <authorList>
            <person name="Gilroy R."/>
        </authorList>
    </citation>
    <scope>NUCLEOTIDE SEQUENCE</scope>
    <source>
        <strain evidence="3">CHK186-1790</strain>
    </source>
</reference>
<dbReference type="PANTHER" id="PTHR33434">
    <property type="entry name" value="DEGV DOMAIN-CONTAINING PROTEIN DR_1986-RELATED"/>
    <property type="match status" value="1"/>
</dbReference>
<evidence type="ECO:0000256" key="2">
    <source>
        <dbReference type="ARBA" id="ARBA00023121"/>
    </source>
</evidence>
<comment type="caution">
    <text evidence="3">The sequence shown here is derived from an EMBL/GenBank/DDBJ whole genome shotgun (WGS) entry which is preliminary data.</text>
</comment>
<dbReference type="Gene3D" id="3.40.50.10170">
    <property type="match status" value="1"/>
</dbReference>